<dbReference type="EMBL" id="SACK01000002">
    <property type="protein sequence ID" value="RVU01781.1"/>
    <property type="molecule type" value="Genomic_DNA"/>
</dbReference>
<proteinExistence type="predicted"/>
<dbReference type="Proteomes" id="UP000282759">
    <property type="component" value="Unassembled WGS sequence"/>
</dbReference>
<organism evidence="1 2">
    <name type="scientific">Mucilaginibacter limnophilus</name>
    <dbReference type="NCBI Taxonomy" id="1932778"/>
    <lineage>
        <taxon>Bacteria</taxon>
        <taxon>Pseudomonadati</taxon>
        <taxon>Bacteroidota</taxon>
        <taxon>Sphingobacteriia</taxon>
        <taxon>Sphingobacteriales</taxon>
        <taxon>Sphingobacteriaceae</taxon>
        <taxon>Mucilaginibacter</taxon>
    </lineage>
</organism>
<evidence type="ECO:0000313" key="1">
    <source>
        <dbReference type="EMBL" id="RVU01781.1"/>
    </source>
</evidence>
<name>A0A437MVT8_9SPHI</name>
<evidence type="ECO:0000313" key="2">
    <source>
        <dbReference type="Proteomes" id="UP000282759"/>
    </source>
</evidence>
<dbReference type="AlphaFoldDB" id="A0A437MVT8"/>
<dbReference type="RefSeq" id="WP_127704145.1">
    <property type="nucleotide sequence ID" value="NZ_SACK01000002.1"/>
</dbReference>
<dbReference type="OrthoDB" id="672896at2"/>
<reference evidence="1 2" key="1">
    <citation type="submission" date="2019-01" db="EMBL/GenBank/DDBJ databases">
        <authorList>
            <person name="Chen W.-M."/>
        </authorList>
    </citation>
    <scope>NUCLEOTIDE SEQUENCE [LARGE SCALE GENOMIC DNA]</scope>
    <source>
        <strain evidence="1 2">YBJ-36</strain>
    </source>
</reference>
<protein>
    <submittedName>
        <fullName evidence="1">Uncharacterized protein</fullName>
    </submittedName>
</protein>
<keyword evidence="2" id="KW-1185">Reference proteome</keyword>
<dbReference type="PROSITE" id="PS51257">
    <property type="entry name" value="PROKAR_LIPOPROTEIN"/>
    <property type="match status" value="1"/>
</dbReference>
<comment type="caution">
    <text evidence="1">The sequence shown here is derived from an EMBL/GenBank/DDBJ whole genome shotgun (WGS) entry which is preliminary data.</text>
</comment>
<gene>
    <name evidence="1" type="ORF">EOD41_07435</name>
</gene>
<accession>A0A437MVT8</accession>
<sequence>MKQFLIILMIAAVGLQGCKKDKNHVDPDIHFSVPSDNILSYNNPIPALDIDGDGIRDAGLAVYLYMEDGWTIEHYYIYPEDHADIAVQNEDDGIAFEANKSIAEGFTPNGKWYNNRTVLFEKRIKTNEVMFTGNWKNARDKYLGLRIKKNGKYYYGWLKMSHRIEDNNATVLVISRMAIQSRPDTRIKTIDKN</sequence>